<dbReference type="SUPFAM" id="SSF47473">
    <property type="entry name" value="EF-hand"/>
    <property type="match status" value="1"/>
</dbReference>
<dbReference type="EMBL" id="HBUF01660809">
    <property type="protein sequence ID" value="CAG6788577.1"/>
    <property type="molecule type" value="Transcribed_RNA"/>
</dbReference>
<dbReference type="Gene3D" id="1.10.238.10">
    <property type="entry name" value="EF-hand"/>
    <property type="match status" value="1"/>
</dbReference>
<name>A0A8D9FFV5_9HEMI</name>
<dbReference type="InterPro" id="IPR011992">
    <property type="entry name" value="EF-hand-dom_pair"/>
</dbReference>
<accession>A0A8D9FFV5</accession>
<evidence type="ECO:0000313" key="2">
    <source>
        <dbReference type="EMBL" id="CAG6788577.1"/>
    </source>
</evidence>
<dbReference type="AlphaFoldDB" id="A0A8D9FFV5"/>
<proteinExistence type="predicted"/>
<reference evidence="2" key="1">
    <citation type="submission" date="2021-05" db="EMBL/GenBank/DDBJ databases">
        <authorList>
            <person name="Alioto T."/>
            <person name="Alioto T."/>
            <person name="Gomez Garrido J."/>
        </authorList>
    </citation>
    <scope>NUCLEOTIDE SEQUENCE</scope>
</reference>
<protein>
    <submittedName>
        <fullName evidence="2">EF-hand calcium-binding domain-containing protein 4A</fullName>
    </submittedName>
</protein>
<keyword evidence="1" id="KW-0175">Coiled coil</keyword>
<evidence type="ECO:0000256" key="1">
    <source>
        <dbReference type="SAM" id="Coils"/>
    </source>
</evidence>
<dbReference type="EMBL" id="HBUF01660810">
    <property type="protein sequence ID" value="CAG6788578.1"/>
    <property type="molecule type" value="Transcribed_RNA"/>
</dbReference>
<organism evidence="2">
    <name type="scientific">Cacopsylla melanoneura</name>
    <dbReference type="NCBI Taxonomy" id="428564"/>
    <lineage>
        <taxon>Eukaryota</taxon>
        <taxon>Metazoa</taxon>
        <taxon>Ecdysozoa</taxon>
        <taxon>Arthropoda</taxon>
        <taxon>Hexapoda</taxon>
        <taxon>Insecta</taxon>
        <taxon>Pterygota</taxon>
        <taxon>Neoptera</taxon>
        <taxon>Paraneoptera</taxon>
        <taxon>Hemiptera</taxon>
        <taxon>Sternorrhyncha</taxon>
        <taxon>Psylloidea</taxon>
        <taxon>Psyllidae</taxon>
        <taxon>Psyllinae</taxon>
        <taxon>Cacopsylla</taxon>
    </lineage>
</organism>
<sequence length="247" mass="29097">MEDLTKLFQLGDREHKGFLIRRDMQRLEGELSLSADQLEAVFDSLDSESQGYLTLDKFLLGYNKHRTGAKDINANEETIEEKDVLIPNDINSLISEMSSYMFLTKSTNNHLKELSQIISDGQLVTLWEKLLSCLNEDMKRTQEHIFQLENLMNTRETQHKSYVRKLFEDMETQLREEKDRVLEEEEKKLNAYKEQIAEELNRKAEDLRVLTEQNNQLDNKLTESNHQEHKYKMLVKTLTSDQVTFAF</sequence>
<feature type="coiled-coil region" evidence="1">
    <location>
        <begin position="131"/>
        <end position="227"/>
    </location>
</feature>